<dbReference type="Proteomes" id="UP000680750">
    <property type="component" value="Chromosome"/>
</dbReference>
<dbReference type="InterPro" id="IPR012338">
    <property type="entry name" value="Beta-lactam/transpept-like"/>
</dbReference>
<organism evidence="3 4">
    <name type="scientific">Actinocatenispora sera</name>
    <dbReference type="NCBI Taxonomy" id="390989"/>
    <lineage>
        <taxon>Bacteria</taxon>
        <taxon>Bacillati</taxon>
        <taxon>Actinomycetota</taxon>
        <taxon>Actinomycetes</taxon>
        <taxon>Micromonosporales</taxon>
        <taxon>Micromonosporaceae</taxon>
        <taxon>Actinocatenispora</taxon>
    </lineage>
</organism>
<evidence type="ECO:0000313" key="4">
    <source>
        <dbReference type="Proteomes" id="UP000680750"/>
    </source>
</evidence>
<keyword evidence="1" id="KW-0378">Hydrolase</keyword>
<gene>
    <name evidence="3" type="ORF">Asera_12220</name>
</gene>
<proteinExistence type="predicted"/>
<name>A0A810KVP7_9ACTN</name>
<dbReference type="InterPro" id="IPR050789">
    <property type="entry name" value="Diverse_Enzym_Activities"/>
</dbReference>
<reference evidence="3" key="1">
    <citation type="submission" date="2020-08" db="EMBL/GenBank/DDBJ databases">
        <title>Whole genome shotgun sequence of Actinocatenispora sera NBRC 101916.</title>
        <authorList>
            <person name="Komaki H."/>
            <person name="Tamura T."/>
        </authorList>
    </citation>
    <scope>NUCLEOTIDE SEQUENCE</scope>
    <source>
        <strain evidence="3">NBRC 101916</strain>
    </source>
</reference>
<dbReference type="SUPFAM" id="SSF56601">
    <property type="entry name" value="beta-lactamase/transpeptidase-like"/>
    <property type="match status" value="1"/>
</dbReference>
<feature type="domain" description="Beta-lactamase-related" evidence="2">
    <location>
        <begin position="48"/>
        <end position="379"/>
    </location>
</feature>
<dbReference type="AlphaFoldDB" id="A0A810KVP7"/>
<sequence length="387" mass="41504">MPPYEPGLRAPTTGSRRTGAVPVVSGAVSELRAVLESGLPDESGPGVYPSAVALVLRDGEVAGRAAVGEAVRYAGRDFSLLPPERRIPASLDTLYDIASITKMFTAVVVLGLVEEGLLDLDEPVGRWFAEYRSGVKQRATLRMLLTHVGGYRPGRPVWREADFIAARRQLLLDAEPVREPGTAFEYSDIGYQTAGFLAELVTGQRLETLIADRILRPLGLARTGFNPSVALLPRIAAAEERDDLATGIIHGRVHDENAYGLGGVAGHAGLFATAADLARFGELLRHDGTLDGVTVLKPESVEQLRTDQLPASVPNRYRQGIGARIGDANFMAPLPGSFGHTGFTGTSLVVDQARKLTVVLLTNRVHPTRETDVNPTRHAVSAWAADL</sequence>
<evidence type="ECO:0000256" key="1">
    <source>
        <dbReference type="ARBA" id="ARBA00022801"/>
    </source>
</evidence>
<dbReference type="InterPro" id="IPR001466">
    <property type="entry name" value="Beta-lactam-related"/>
</dbReference>
<dbReference type="GO" id="GO:0016787">
    <property type="term" value="F:hydrolase activity"/>
    <property type="evidence" value="ECO:0007669"/>
    <property type="project" value="UniProtKB-KW"/>
</dbReference>
<dbReference type="Pfam" id="PF00144">
    <property type="entry name" value="Beta-lactamase"/>
    <property type="match status" value="1"/>
</dbReference>
<dbReference type="KEGG" id="aser:Asera_12220"/>
<dbReference type="EMBL" id="AP023354">
    <property type="protein sequence ID" value="BCJ27114.1"/>
    <property type="molecule type" value="Genomic_DNA"/>
</dbReference>
<dbReference type="PANTHER" id="PTHR43283:SF11">
    <property type="entry name" value="BETA-LACTAMASE-RELATED DOMAIN-CONTAINING PROTEIN"/>
    <property type="match status" value="1"/>
</dbReference>
<dbReference type="Gene3D" id="3.40.710.10">
    <property type="entry name" value="DD-peptidase/beta-lactamase superfamily"/>
    <property type="match status" value="1"/>
</dbReference>
<evidence type="ECO:0000313" key="3">
    <source>
        <dbReference type="EMBL" id="BCJ27114.1"/>
    </source>
</evidence>
<keyword evidence="4" id="KW-1185">Reference proteome</keyword>
<dbReference type="PANTHER" id="PTHR43283">
    <property type="entry name" value="BETA-LACTAMASE-RELATED"/>
    <property type="match status" value="1"/>
</dbReference>
<protein>
    <recommendedName>
        <fullName evidence="2">Beta-lactamase-related domain-containing protein</fullName>
    </recommendedName>
</protein>
<evidence type="ECO:0000259" key="2">
    <source>
        <dbReference type="Pfam" id="PF00144"/>
    </source>
</evidence>
<accession>A0A810KVP7</accession>